<reference evidence="2 3" key="2">
    <citation type="journal article" date="2010" name="Stand. Genomic Sci.">
        <title>Complete genome sequence of Chitinophaga pinensis type strain (UQM 2034).</title>
        <authorList>
            <person name="Glavina Del Rio T."/>
            <person name="Abt B."/>
            <person name="Spring S."/>
            <person name="Lapidus A."/>
            <person name="Nolan M."/>
            <person name="Tice H."/>
            <person name="Copeland A."/>
            <person name="Cheng J.F."/>
            <person name="Chen F."/>
            <person name="Bruce D."/>
            <person name="Goodwin L."/>
            <person name="Pitluck S."/>
            <person name="Ivanova N."/>
            <person name="Mavromatis K."/>
            <person name="Mikhailova N."/>
            <person name="Pati A."/>
            <person name="Chen A."/>
            <person name="Palaniappan K."/>
            <person name="Land M."/>
            <person name="Hauser L."/>
            <person name="Chang Y.J."/>
            <person name="Jeffries C.D."/>
            <person name="Chain P."/>
            <person name="Saunders E."/>
            <person name="Detter J.C."/>
            <person name="Brettin T."/>
            <person name="Rohde M."/>
            <person name="Goker M."/>
            <person name="Bristow J."/>
            <person name="Eisen J.A."/>
            <person name="Markowitz V."/>
            <person name="Hugenholtz P."/>
            <person name="Kyrpides N.C."/>
            <person name="Klenk H.P."/>
            <person name="Lucas S."/>
        </authorList>
    </citation>
    <scope>NUCLEOTIDE SEQUENCE [LARGE SCALE GENOMIC DNA]</scope>
    <source>
        <strain evidence="3">ATCC 43595 / DSM 2588 / LMG 13176 / NBRC 15968 / NCIMB 11800 / UQM 2034</strain>
    </source>
</reference>
<feature type="transmembrane region" description="Helical" evidence="1">
    <location>
        <begin position="548"/>
        <end position="568"/>
    </location>
</feature>
<feature type="transmembrane region" description="Helical" evidence="1">
    <location>
        <begin position="508"/>
        <end position="528"/>
    </location>
</feature>
<dbReference type="KEGG" id="cpi:Cpin_4514"/>
<sequence>MRTPDELEEYIRKLLVRNNLDININQHPELISAGRDLGYDTGELAAVVGRVYESTDWRPYKLIEDQVINSSSFSQGRFFNEHARPIVEKVKDDLSAGEAIAYIIHIISNQPNPFSPRLHPAPDTGSFRDPWMTDDAWDIYKKQQVVEWCGVEVITLEQLGEVCFSKREDTLQLIQNKLYLPPTIMLLTRSAARTQPFEKIFDDIKDVEKRYLTIIYRLYNELPFRFRGAMYKTLADLMTEACQSYELLGQLHDVYSKGYIHIWQQEAQTALAGHLPSNLGKNGFLELLYTVNPQYPFYLNGQRYDSPTHLVTVARTSGAVWKDIFQAIDHRELHVWLEKLGQEPWCKGIDQQNTAISDSGFYNDEERKLASVQAFINLVDETATLPVIVAAPKELSFINSEASHVIESNLRLQLSTDGFVKASLRLEPAIPGVSLDRTTVKFYGLVDNKQTDIKLTIDPVQLQKDTRYDFQIVISSVYQDLRIPVAVSVVFPQKAYIIELLKWGGMSAAFFLVIGWLAGAFQAASFYMAMRQYLPWGLPWKYVEPVSIAYLLLLVMLGAGLFLSIRYIRRKYKTHAND</sequence>
<evidence type="ECO:0000313" key="3">
    <source>
        <dbReference type="Proteomes" id="UP000002215"/>
    </source>
</evidence>
<name>A0A979GWU0_CHIPD</name>
<proteinExistence type="predicted"/>
<dbReference type="RefSeq" id="WP_012792124.1">
    <property type="nucleotide sequence ID" value="NC_013132.1"/>
</dbReference>
<evidence type="ECO:0000313" key="2">
    <source>
        <dbReference type="EMBL" id="ACU61956.1"/>
    </source>
</evidence>
<keyword evidence="1" id="KW-0472">Membrane</keyword>
<gene>
    <name evidence="2" type="ordered locus">Cpin_4514</name>
</gene>
<dbReference type="AlphaFoldDB" id="A0A979GWU0"/>
<dbReference type="EMBL" id="CP001699">
    <property type="protein sequence ID" value="ACU61956.1"/>
    <property type="molecule type" value="Genomic_DNA"/>
</dbReference>
<reference evidence="3" key="1">
    <citation type="submission" date="2009-08" db="EMBL/GenBank/DDBJ databases">
        <title>The complete genome of Chitinophaga pinensis DSM 2588.</title>
        <authorList>
            <consortium name="US DOE Joint Genome Institute (JGI-PGF)"/>
            <person name="Lucas S."/>
            <person name="Copeland A."/>
            <person name="Lapidus A."/>
            <person name="Glavina del Rio T."/>
            <person name="Dalin E."/>
            <person name="Tice H."/>
            <person name="Bruce D."/>
            <person name="Goodwin L."/>
            <person name="Pitluck S."/>
            <person name="Kyrpides N."/>
            <person name="Mavromatis K."/>
            <person name="Ivanova N."/>
            <person name="Mikhailova N."/>
            <person name="Sims D."/>
            <person name="Meinche L."/>
            <person name="Brettin T."/>
            <person name="Detter J.C."/>
            <person name="Han C."/>
            <person name="Larimer F."/>
            <person name="Land M."/>
            <person name="Hauser L."/>
            <person name="Markowitz V."/>
            <person name="Cheng J.-F."/>
            <person name="Hugenholtz P."/>
            <person name="Woyke T."/>
            <person name="Wu D."/>
            <person name="Spring S."/>
            <person name="Klenk H.-P."/>
            <person name="Eisen J.A."/>
        </authorList>
    </citation>
    <scope>NUCLEOTIDE SEQUENCE [LARGE SCALE GENOMIC DNA]</scope>
    <source>
        <strain evidence="3">ATCC 43595 / DSM 2588 / LMG 13176 / NBRC 15968 / NCIMB 11800 / UQM 2034</strain>
    </source>
</reference>
<keyword evidence="1" id="KW-1133">Transmembrane helix</keyword>
<protein>
    <submittedName>
        <fullName evidence="2">Uncharacterized protein</fullName>
    </submittedName>
</protein>
<keyword evidence="1" id="KW-0812">Transmembrane</keyword>
<organism evidence="2 3">
    <name type="scientific">Chitinophaga pinensis (strain ATCC 43595 / DSM 2588 / LMG 13176 / NBRC 15968 / NCIMB 11800 / UQM 2034)</name>
    <dbReference type="NCBI Taxonomy" id="485918"/>
    <lineage>
        <taxon>Bacteria</taxon>
        <taxon>Pseudomonadati</taxon>
        <taxon>Bacteroidota</taxon>
        <taxon>Chitinophagia</taxon>
        <taxon>Chitinophagales</taxon>
        <taxon>Chitinophagaceae</taxon>
        <taxon>Chitinophaga</taxon>
    </lineage>
</organism>
<dbReference type="Proteomes" id="UP000002215">
    <property type="component" value="Chromosome"/>
</dbReference>
<dbReference type="OrthoDB" id="910911at2"/>
<evidence type="ECO:0000256" key="1">
    <source>
        <dbReference type="SAM" id="Phobius"/>
    </source>
</evidence>
<accession>A0A979GWU0</accession>